<name>A0A7K0C719_9ACTN</name>
<organism evidence="1 2">
    <name type="scientific">Actinomadura macrotermitis</name>
    <dbReference type="NCBI Taxonomy" id="2585200"/>
    <lineage>
        <taxon>Bacteria</taxon>
        <taxon>Bacillati</taxon>
        <taxon>Actinomycetota</taxon>
        <taxon>Actinomycetes</taxon>
        <taxon>Streptosporangiales</taxon>
        <taxon>Thermomonosporaceae</taxon>
        <taxon>Actinomadura</taxon>
    </lineage>
</organism>
<comment type="caution">
    <text evidence="1">The sequence shown here is derived from an EMBL/GenBank/DDBJ whole genome shotgun (WGS) entry which is preliminary data.</text>
</comment>
<dbReference type="Proteomes" id="UP000487268">
    <property type="component" value="Unassembled WGS sequence"/>
</dbReference>
<keyword evidence="2" id="KW-1185">Reference proteome</keyword>
<dbReference type="RefSeq" id="WP_153541073.1">
    <property type="nucleotide sequence ID" value="NZ_WEGH01000006.1"/>
</dbReference>
<proteinExistence type="predicted"/>
<reference evidence="1 2" key="1">
    <citation type="submission" date="2019-10" db="EMBL/GenBank/DDBJ databases">
        <title>Actinomadura rubteroloni sp. nov. and Actinomadura macrotermitis sp. nov., isolated from the gut of fungus growing-termite Macrotermes natalensis.</title>
        <authorList>
            <person name="Benndorf R."/>
            <person name="Martin K."/>
            <person name="Kuefner M."/>
            <person name="De Beer W."/>
            <person name="Kaster A.-K."/>
            <person name="Vollmers J."/>
            <person name="Poulsen M."/>
            <person name="Beemelmanns C."/>
        </authorList>
    </citation>
    <scope>NUCLEOTIDE SEQUENCE [LARGE SCALE GENOMIC DNA]</scope>
    <source>
        <strain evidence="1 2">RB68</strain>
    </source>
</reference>
<gene>
    <name evidence="1" type="ORF">ACRB68_73880</name>
</gene>
<dbReference type="EMBL" id="WEGH01000006">
    <property type="protein sequence ID" value="MQY09269.1"/>
    <property type="molecule type" value="Genomic_DNA"/>
</dbReference>
<accession>A0A7K0C719</accession>
<dbReference type="AlphaFoldDB" id="A0A7K0C719"/>
<sequence length="188" mass="20745">MSDDDDMISVRPEVVTLVRAMVIGEVARQIVAAFDVDDTVLETVLKGFQGRYLEQVELIIHRADGGRPAYLSVSVDWERHRVIMEDDSSRKSFEVDPNRSLLGQVAPALDLIMARVLEARKRIRPVRCRAVYTYRSGQREAGREALGTVALTPADRGDLAEAKKGARIGGRDGGLGEVTVDFRYDSGG</sequence>
<protein>
    <submittedName>
        <fullName evidence="1">Uncharacterized protein</fullName>
    </submittedName>
</protein>
<evidence type="ECO:0000313" key="1">
    <source>
        <dbReference type="EMBL" id="MQY09269.1"/>
    </source>
</evidence>
<evidence type="ECO:0000313" key="2">
    <source>
        <dbReference type="Proteomes" id="UP000487268"/>
    </source>
</evidence>